<organism evidence="1 2">
    <name type="scientific">Stackebrandtia albiflava</name>
    <dbReference type="NCBI Taxonomy" id="406432"/>
    <lineage>
        <taxon>Bacteria</taxon>
        <taxon>Bacillati</taxon>
        <taxon>Actinomycetota</taxon>
        <taxon>Actinomycetes</taxon>
        <taxon>Glycomycetales</taxon>
        <taxon>Glycomycetaceae</taxon>
        <taxon>Stackebrandtia</taxon>
    </lineage>
</organism>
<dbReference type="OrthoDB" id="3538673at2"/>
<keyword evidence="2" id="KW-1185">Reference proteome</keyword>
<proteinExistence type="predicted"/>
<name>A0A562VDG4_9ACTN</name>
<gene>
    <name evidence="1" type="ORF">LX16_1617</name>
</gene>
<dbReference type="EMBL" id="VLLL01000005">
    <property type="protein sequence ID" value="TWJ15898.1"/>
    <property type="molecule type" value="Genomic_DNA"/>
</dbReference>
<sequence>MSTDTLTRAWTDVEFRATLSDAELDLLANPAGDLDAEMNELAVQEATAVSTACTKWSGLTPPRRCCC</sequence>
<evidence type="ECO:0000313" key="2">
    <source>
        <dbReference type="Proteomes" id="UP000321617"/>
    </source>
</evidence>
<reference evidence="1 2" key="1">
    <citation type="journal article" date="2013" name="Stand. Genomic Sci.">
        <title>Genomic Encyclopedia of Type Strains, Phase I: The one thousand microbial genomes (KMG-I) project.</title>
        <authorList>
            <person name="Kyrpides N.C."/>
            <person name="Woyke T."/>
            <person name="Eisen J.A."/>
            <person name="Garrity G."/>
            <person name="Lilburn T.G."/>
            <person name="Beck B.J."/>
            <person name="Whitman W.B."/>
            <person name="Hugenholtz P."/>
            <person name="Klenk H.P."/>
        </authorList>
    </citation>
    <scope>NUCLEOTIDE SEQUENCE [LARGE SCALE GENOMIC DNA]</scope>
    <source>
        <strain evidence="1 2">DSM 45044</strain>
    </source>
</reference>
<dbReference type="GO" id="GO:0042742">
    <property type="term" value="P:defense response to bacterium"/>
    <property type="evidence" value="ECO:0007669"/>
    <property type="project" value="InterPro"/>
</dbReference>
<evidence type="ECO:0000313" key="1">
    <source>
        <dbReference type="EMBL" id="TWJ15898.1"/>
    </source>
</evidence>
<dbReference type="AlphaFoldDB" id="A0A562VDG4"/>
<protein>
    <submittedName>
        <fullName evidence="1">Mersacidin/lichenicidin family type 2 lantibiotic</fullName>
    </submittedName>
</protein>
<dbReference type="NCBIfam" id="TIGR03898">
    <property type="entry name" value="lanti_MRSA_kill"/>
    <property type="match status" value="1"/>
</dbReference>
<dbReference type="InterPro" id="IPR027635">
    <property type="entry name" value="Lantibiotic2_lead_pep_dom"/>
</dbReference>
<accession>A0A562VDG4</accession>
<comment type="caution">
    <text evidence="1">The sequence shown here is derived from an EMBL/GenBank/DDBJ whole genome shotgun (WGS) entry which is preliminary data.</text>
</comment>
<dbReference type="RefSeq" id="WP_158645521.1">
    <property type="nucleotide sequence ID" value="NZ_BAABIJ010000001.1"/>
</dbReference>
<dbReference type="Proteomes" id="UP000321617">
    <property type="component" value="Unassembled WGS sequence"/>
</dbReference>